<dbReference type="GO" id="GO:0019303">
    <property type="term" value="P:D-ribose catabolic process"/>
    <property type="evidence" value="ECO:0007669"/>
    <property type="project" value="UniProtKB-UniRule"/>
</dbReference>
<evidence type="ECO:0000256" key="4">
    <source>
        <dbReference type="ARBA" id="ARBA00022490"/>
    </source>
</evidence>
<dbReference type="PROSITE" id="PS00584">
    <property type="entry name" value="PFKB_KINASES_2"/>
    <property type="match status" value="1"/>
</dbReference>
<comment type="caution">
    <text evidence="13">Lacks conserved residue(s) required for the propagation of feature annotation.</text>
</comment>
<keyword evidence="10 13" id="KW-0460">Magnesium</keyword>
<feature type="binding site" evidence="13">
    <location>
        <begin position="42"/>
        <end position="46"/>
    </location>
    <ligand>
        <name>substrate</name>
    </ligand>
</feature>
<comment type="activity regulation">
    <text evidence="13">Activated by a monovalent cation that binds near, but not in, the active site. The most likely occupant of the site in vivo is potassium. Ion binding induces a conformational change that may alter substrate affinity.</text>
</comment>
<keyword evidence="4 13" id="KW-0963">Cytoplasm</keyword>
<dbReference type="InterPro" id="IPR011877">
    <property type="entry name" value="Ribokinase"/>
</dbReference>
<feature type="binding site" evidence="13">
    <location>
        <position position="288"/>
    </location>
    <ligand>
        <name>K(+)</name>
        <dbReference type="ChEBI" id="CHEBI:29103"/>
    </ligand>
</feature>
<comment type="pathway">
    <text evidence="13">Carbohydrate metabolism; D-ribose degradation; D-ribose 5-phosphate from beta-D-ribopyranose: step 2/2.</text>
</comment>
<feature type="binding site" evidence="13">
    <location>
        <position position="279"/>
    </location>
    <ligand>
        <name>ATP</name>
        <dbReference type="ChEBI" id="CHEBI:30616"/>
    </ligand>
</feature>
<keyword evidence="5 13" id="KW-0808">Transferase</keyword>
<feature type="active site" description="Proton acceptor" evidence="13">
    <location>
        <position position="255"/>
    </location>
</feature>
<reference evidence="15 16" key="1">
    <citation type="submission" date="2016-04" db="EMBL/GenBank/DDBJ databases">
        <title>ATOL: Assembling a taxonomically balanced genome-scale reconstruction of the evolutionary history of the Enterobacteriaceae.</title>
        <authorList>
            <person name="Plunkett G.III."/>
            <person name="Neeno-Eckwall E.C."/>
            <person name="Glasner J.D."/>
            <person name="Perna N.T."/>
        </authorList>
    </citation>
    <scope>NUCLEOTIDE SEQUENCE [LARGE SCALE GENOMIC DNA]</scope>
    <source>
        <strain evidence="15 16">ATCC 51604</strain>
    </source>
</reference>
<feature type="binding site" evidence="13">
    <location>
        <position position="290"/>
    </location>
    <ligand>
        <name>K(+)</name>
        <dbReference type="ChEBI" id="CHEBI:29103"/>
    </ligand>
</feature>
<dbReference type="SUPFAM" id="SSF53613">
    <property type="entry name" value="Ribokinase-like"/>
    <property type="match status" value="1"/>
</dbReference>
<dbReference type="RefSeq" id="WP_064514904.1">
    <property type="nucleotide sequence ID" value="NZ_LXEP01000020.1"/>
</dbReference>
<comment type="caution">
    <text evidence="15">The sequence shown here is derived from an EMBL/GenBank/DDBJ whole genome shotgun (WGS) entry which is preliminary data.</text>
</comment>
<dbReference type="InterPro" id="IPR002173">
    <property type="entry name" value="Carboh/pur_kinase_PfkB_CS"/>
</dbReference>
<feature type="binding site" evidence="13">
    <location>
        <position position="187"/>
    </location>
    <ligand>
        <name>ATP</name>
        <dbReference type="ChEBI" id="CHEBI:30616"/>
    </ligand>
</feature>
<feature type="binding site" evidence="13">
    <location>
        <begin position="223"/>
        <end position="228"/>
    </location>
    <ligand>
        <name>ATP</name>
        <dbReference type="ChEBI" id="CHEBI:30616"/>
    </ligand>
</feature>
<dbReference type="PRINTS" id="PR00990">
    <property type="entry name" value="RIBOKINASE"/>
</dbReference>
<protein>
    <recommendedName>
        <fullName evidence="3 13">Ribokinase</fullName>
        <shortName evidence="13">RK</shortName>
        <ecNumber evidence="2 13">2.7.1.15</ecNumber>
    </recommendedName>
</protein>
<dbReference type="Proteomes" id="UP000078504">
    <property type="component" value="Unassembled WGS sequence"/>
</dbReference>
<dbReference type="CDD" id="cd01174">
    <property type="entry name" value="ribokinase"/>
    <property type="match status" value="1"/>
</dbReference>
<dbReference type="GO" id="GO:0046872">
    <property type="term" value="F:metal ion binding"/>
    <property type="evidence" value="ECO:0007669"/>
    <property type="project" value="UniProtKB-KW"/>
</dbReference>
<dbReference type="GO" id="GO:0005524">
    <property type="term" value="F:ATP binding"/>
    <property type="evidence" value="ECO:0007669"/>
    <property type="project" value="UniProtKB-UniRule"/>
</dbReference>
<dbReference type="EC" id="2.7.1.15" evidence="2 13"/>
<evidence type="ECO:0000256" key="6">
    <source>
        <dbReference type="ARBA" id="ARBA00022723"/>
    </source>
</evidence>
<feature type="binding site" evidence="13">
    <location>
        <position position="143"/>
    </location>
    <ligand>
        <name>substrate</name>
    </ligand>
</feature>
<evidence type="ECO:0000256" key="12">
    <source>
        <dbReference type="ARBA" id="ARBA00023277"/>
    </source>
</evidence>
<feature type="binding site" evidence="13">
    <location>
        <position position="251"/>
    </location>
    <ligand>
        <name>K(+)</name>
        <dbReference type="ChEBI" id="CHEBI:29103"/>
    </ligand>
</feature>
<name>A0A1B7I0E2_9ENTR</name>
<keyword evidence="11 13" id="KW-0630">Potassium</keyword>
<dbReference type="PATRIC" id="fig|1354253.4.peg.2263"/>
<comment type="similarity">
    <text evidence="1">Belongs to the carbohydrate kinase pfkB family.</text>
</comment>
<dbReference type="FunFam" id="3.40.1190.20:FF:000012">
    <property type="entry name" value="Ribokinase"/>
    <property type="match status" value="1"/>
</dbReference>
<evidence type="ECO:0000256" key="9">
    <source>
        <dbReference type="ARBA" id="ARBA00022840"/>
    </source>
</evidence>
<feature type="binding site" evidence="13">
    <location>
        <position position="249"/>
    </location>
    <ligand>
        <name>K(+)</name>
        <dbReference type="ChEBI" id="CHEBI:29103"/>
    </ligand>
</feature>
<dbReference type="GO" id="GO:0004747">
    <property type="term" value="F:ribokinase activity"/>
    <property type="evidence" value="ECO:0007669"/>
    <property type="project" value="UniProtKB-UniRule"/>
</dbReference>
<evidence type="ECO:0000256" key="2">
    <source>
        <dbReference type="ARBA" id="ARBA00012035"/>
    </source>
</evidence>
<dbReference type="UniPathway" id="UPA00916">
    <property type="reaction ID" value="UER00889"/>
</dbReference>
<dbReference type="EMBL" id="LXEP01000020">
    <property type="protein sequence ID" value="OAT21434.1"/>
    <property type="molecule type" value="Genomic_DNA"/>
</dbReference>
<keyword evidence="9 13" id="KW-0067">ATP-binding</keyword>
<evidence type="ECO:0000256" key="1">
    <source>
        <dbReference type="ARBA" id="ARBA00005380"/>
    </source>
</evidence>
<feature type="domain" description="Carbohydrate kinase PfkB" evidence="14">
    <location>
        <begin position="6"/>
        <end position="297"/>
    </location>
</feature>
<dbReference type="InterPro" id="IPR011611">
    <property type="entry name" value="PfkB_dom"/>
</dbReference>
<evidence type="ECO:0000256" key="3">
    <source>
        <dbReference type="ARBA" id="ARBA00016943"/>
    </source>
</evidence>
<evidence type="ECO:0000313" key="15">
    <source>
        <dbReference type="EMBL" id="OAT21434.1"/>
    </source>
</evidence>
<keyword evidence="12 13" id="KW-0119">Carbohydrate metabolism</keyword>
<evidence type="ECO:0000256" key="10">
    <source>
        <dbReference type="ARBA" id="ARBA00022842"/>
    </source>
</evidence>
<dbReference type="InterPro" id="IPR002139">
    <property type="entry name" value="Ribo/fructo_kinase"/>
</dbReference>
<keyword evidence="6 13" id="KW-0479">Metal-binding</keyword>
<dbReference type="GO" id="GO:0005829">
    <property type="term" value="C:cytosol"/>
    <property type="evidence" value="ECO:0007669"/>
    <property type="project" value="TreeGrafter"/>
</dbReference>
<organism evidence="15 16">
    <name type="scientific">Buttiauxella gaviniae ATCC 51604</name>
    <dbReference type="NCBI Taxonomy" id="1354253"/>
    <lineage>
        <taxon>Bacteria</taxon>
        <taxon>Pseudomonadati</taxon>
        <taxon>Pseudomonadota</taxon>
        <taxon>Gammaproteobacteria</taxon>
        <taxon>Enterobacterales</taxon>
        <taxon>Enterobacteriaceae</taxon>
        <taxon>Buttiauxella</taxon>
    </lineage>
</organism>
<gene>
    <name evidence="13" type="primary">rbsK</name>
    <name evidence="15" type="ORF">M977_02216</name>
</gene>
<evidence type="ECO:0000256" key="5">
    <source>
        <dbReference type="ARBA" id="ARBA00022679"/>
    </source>
</evidence>
<dbReference type="NCBIfam" id="NF008353">
    <property type="entry name" value="PRK11142.1"/>
    <property type="match status" value="1"/>
</dbReference>
<dbReference type="Pfam" id="PF00294">
    <property type="entry name" value="PfkB"/>
    <property type="match status" value="1"/>
</dbReference>
<keyword evidence="7 13" id="KW-0547">Nucleotide-binding</keyword>
<comment type="cofactor">
    <cofactor evidence="13">
        <name>Mg(2+)</name>
        <dbReference type="ChEBI" id="CHEBI:18420"/>
    </cofactor>
    <text evidence="13">Requires a divalent cation, most likely magnesium in vivo, as an electrophilic catalyst to aid phosphoryl group transfer. It is the chelate of the metal and the nucleotide that is the actual substrate.</text>
</comment>
<feature type="binding site" evidence="13">
    <location>
        <position position="285"/>
    </location>
    <ligand>
        <name>K(+)</name>
        <dbReference type="ChEBI" id="CHEBI:29103"/>
    </ligand>
</feature>
<keyword evidence="8 13" id="KW-0418">Kinase</keyword>
<comment type="subcellular location">
    <subcellularLocation>
        <location evidence="13">Cytoplasm</location>
    </subcellularLocation>
</comment>
<dbReference type="AlphaFoldDB" id="A0A1B7I0E2"/>
<comment type="function">
    <text evidence="13">Catalyzes the phosphorylation of ribose at O-5 in a reaction requiring ATP and magnesium. The resulting D-ribose-5-phosphate can then be used either for sythesis of nucleotides, histidine, and tryptophan, or as a component of the pentose phosphate pathway.</text>
</comment>
<dbReference type="NCBIfam" id="TIGR02152">
    <property type="entry name" value="D_ribokin_bact"/>
    <property type="match status" value="1"/>
</dbReference>
<accession>A0A1B7I0E2</accession>
<dbReference type="PANTHER" id="PTHR10584">
    <property type="entry name" value="SUGAR KINASE"/>
    <property type="match status" value="1"/>
</dbReference>
<dbReference type="InterPro" id="IPR029056">
    <property type="entry name" value="Ribokinase-like"/>
</dbReference>
<evidence type="ECO:0000259" key="14">
    <source>
        <dbReference type="Pfam" id="PF00294"/>
    </source>
</evidence>
<evidence type="ECO:0000256" key="7">
    <source>
        <dbReference type="ARBA" id="ARBA00022741"/>
    </source>
</evidence>
<dbReference type="Gene3D" id="3.40.1190.20">
    <property type="match status" value="1"/>
</dbReference>
<sequence length="309" mass="32075">MKTKGNLVVLGSINADHILNLEHFPTPGETVTGQEYQVAFGGKGANQAVAAGRSGADIAFIACVGDDDTGSRVCKQLASDKIDTSPVSTIKEASTGVALIFVNAAGENVIGIHAGANGALTPVLVAQQHQKIAEASALLMQLESPLESVLAAAKIAHQNNTQVILNPAPACELSDELLGLVDMITPNETEAEKLTGVRVENDDDAAVAAQALHAKGIETVIITLGSRGVWLSEKGKGQRVAGFKVKAVDTIAAGDTFNGALVTALLEDKPMAEAIRFAHAAAAIAVTRKGAQPSVPWRHEIDEFLQLQG</sequence>
<dbReference type="PANTHER" id="PTHR10584:SF166">
    <property type="entry name" value="RIBOKINASE"/>
    <property type="match status" value="1"/>
</dbReference>
<feature type="binding site" evidence="13">
    <location>
        <position position="255"/>
    </location>
    <ligand>
        <name>substrate</name>
    </ligand>
</feature>
<comment type="catalytic activity">
    <reaction evidence="13">
        <text>D-ribose + ATP = D-ribose 5-phosphate + ADP + H(+)</text>
        <dbReference type="Rhea" id="RHEA:13697"/>
        <dbReference type="ChEBI" id="CHEBI:15378"/>
        <dbReference type="ChEBI" id="CHEBI:30616"/>
        <dbReference type="ChEBI" id="CHEBI:47013"/>
        <dbReference type="ChEBI" id="CHEBI:78346"/>
        <dbReference type="ChEBI" id="CHEBI:456216"/>
        <dbReference type="EC" id="2.7.1.15"/>
    </reaction>
</comment>
<evidence type="ECO:0000256" key="8">
    <source>
        <dbReference type="ARBA" id="ARBA00022777"/>
    </source>
</evidence>
<proteinExistence type="inferred from homology"/>
<feature type="binding site" evidence="13">
    <location>
        <position position="294"/>
    </location>
    <ligand>
        <name>K(+)</name>
        <dbReference type="ChEBI" id="CHEBI:29103"/>
    </ligand>
</feature>
<evidence type="ECO:0000256" key="13">
    <source>
        <dbReference type="HAMAP-Rule" id="MF_01987"/>
    </source>
</evidence>
<evidence type="ECO:0000313" key="16">
    <source>
        <dbReference type="Proteomes" id="UP000078504"/>
    </source>
</evidence>
<comment type="similarity">
    <text evidence="13">Belongs to the carbohydrate kinase PfkB family. Ribokinase subfamily.</text>
</comment>
<feature type="binding site" evidence="13">
    <location>
        <begin position="14"/>
        <end position="16"/>
    </location>
    <ligand>
        <name>substrate</name>
    </ligand>
</feature>
<dbReference type="HAMAP" id="MF_01987">
    <property type="entry name" value="Ribokinase"/>
    <property type="match status" value="1"/>
</dbReference>
<evidence type="ECO:0000256" key="11">
    <source>
        <dbReference type="ARBA" id="ARBA00022958"/>
    </source>
</evidence>
<feature type="binding site" evidence="13">
    <location>
        <begin position="254"/>
        <end position="255"/>
    </location>
    <ligand>
        <name>ATP</name>
        <dbReference type="ChEBI" id="CHEBI:30616"/>
    </ligand>
</feature>
<comment type="subunit">
    <text evidence="13">Homodimer.</text>
</comment>